<dbReference type="SUPFAM" id="SSF51215">
    <property type="entry name" value="Regulatory protein AraC"/>
    <property type="match status" value="1"/>
</dbReference>
<evidence type="ECO:0000313" key="5">
    <source>
        <dbReference type="EMBL" id="SFQ29105.1"/>
    </source>
</evidence>
<dbReference type="InterPro" id="IPR009057">
    <property type="entry name" value="Homeodomain-like_sf"/>
</dbReference>
<evidence type="ECO:0000256" key="1">
    <source>
        <dbReference type="ARBA" id="ARBA00023015"/>
    </source>
</evidence>
<gene>
    <name evidence="5" type="ORF">SAMN04515674_11440</name>
</gene>
<dbReference type="RefSeq" id="WP_092018914.1">
    <property type="nucleotide sequence ID" value="NZ_FOXH01000014.1"/>
</dbReference>
<dbReference type="PANTHER" id="PTHR43280:SF32">
    <property type="entry name" value="TRANSCRIPTIONAL REGULATORY PROTEIN"/>
    <property type="match status" value="1"/>
</dbReference>
<dbReference type="InterPro" id="IPR037923">
    <property type="entry name" value="HTH-like"/>
</dbReference>
<evidence type="ECO:0000256" key="2">
    <source>
        <dbReference type="ARBA" id="ARBA00023125"/>
    </source>
</evidence>
<dbReference type="GO" id="GO:0003700">
    <property type="term" value="F:DNA-binding transcription factor activity"/>
    <property type="evidence" value="ECO:0007669"/>
    <property type="project" value="InterPro"/>
</dbReference>
<organism evidence="5 6">
    <name type="scientific">Pseudarcicella hirudinis</name>
    <dbReference type="NCBI Taxonomy" id="1079859"/>
    <lineage>
        <taxon>Bacteria</taxon>
        <taxon>Pseudomonadati</taxon>
        <taxon>Bacteroidota</taxon>
        <taxon>Cytophagia</taxon>
        <taxon>Cytophagales</taxon>
        <taxon>Flectobacillaceae</taxon>
        <taxon>Pseudarcicella</taxon>
    </lineage>
</organism>
<dbReference type="EMBL" id="FOXH01000014">
    <property type="protein sequence ID" value="SFQ29105.1"/>
    <property type="molecule type" value="Genomic_DNA"/>
</dbReference>
<dbReference type="GO" id="GO:0043565">
    <property type="term" value="F:sequence-specific DNA binding"/>
    <property type="evidence" value="ECO:0007669"/>
    <property type="project" value="InterPro"/>
</dbReference>
<keyword evidence="2 5" id="KW-0238">DNA-binding</keyword>
<name>A0A1I5XAW5_9BACT</name>
<dbReference type="PROSITE" id="PS01124">
    <property type="entry name" value="HTH_ARAC_FAMILY_2"/>
    <property type="match status" value="1"/>
</dbReference>
<dbReference type="SMART" id="SM00342">
    <property type="entry name" value="HTH_ARAC"/>
    <property type="match status" value="1"/>
</dbReference>
<dbReference type="OrthoDB" id="9793451at2"/>
<sequence length="292" mass="33828">MTDQKAFTLQSAQNGDMALKLFLFDEGTAFGELQRLSHYSVIVVTEGSGKLKADFSTYEFKENVMMCFAPYQPFLIESNERIKGFAVNFQPDFFCLYRHHKEIEFNGILFNNIYKTPIIEMASGDAGNLWSVFEKMQTEIEKSEPAQYEILICYLKIYLIIASRLRMEQKPKEIKGTAVKEPVVLKNLQEAIEQHFKVWHTASDYANLLNISLKTLAKISKTHFNKTLTTLIAERIVIEAKRELYMTSKTVKTIGYELGFNDEYYFSRFFKINAEVSPQHYRETVGFARGEE</sequence>
<protein>
    <submittedName>
        <fullName evidence="5">AraC-type DNA-binding protein</fullName>
    </submittedName>
</protein>
<dbReference type="Pfam" id="PF12833">
    <property type="entry name" value="HTH_18"/>
    <property type="match status" value="1"/>
</dbReference>
<accession>A0A1I5XAW5</accession>
<dbReference type="Proteomes" id="UP000199306">
    <property type="component" value="Unassembled WGS sequence"/>
</dbReference>
<reference evidence="5 6" key="1">
    <citation type="submission" date="2016-10" db="EMBL/GenBank/DDBJ databases">
        <authorList>
            <person name="de Groot N.N."/>
        </authorList>
    </citation>
    <scope>NUCLEOTIDE SEQUENCE [LARGE SCALE GENOMIC DNA]</scope>
    <source>
        <strain evidence="6">E92,LMG 26720,CCM 7988</strain>
    </source>
</reference>
<evidence type="ECO:0000256" key="3">
    <source>
        <dbReference type="ARBA" id="ARBA00023163"/>
    </source>
</evidence>
<evidence type="ECO:0000259" key="4">
    <source>
        <dbReference type="PROSITE" id="PS01124"/>
    </source>
</evidence>
<keyword evidence="6" id="KW-1185">Reference proteome</keyword>
<dbReference type="AlphaFoldDB" id="A0A1I5XAW5"/>
<dbReference type="SUPFAM" id="SSF46689">
    <property type="entry name" value="Homeodomain-like"/>
    <property type="match status" value="1"/>
</dbReference>
<dbReference type="PANTHER" id="PTHR43280">
    <property type="entry name" value="ARAC-FAMILY TRANSCRIPTIONAL REGULATOR"/>
    <property type="match status" value="1"/>
</dbReference>
<dbReference type="Gene3D" id="1.10.10.60">
    <property type="entry name" value="Homeodomain-like"/>
    <property type="match status" value="1"/>
</dbReference>
<keyword evidence="3" id="KW-0804">Transcription</keyword>
<dbReference type="STRING" id="1079859.SAMN04515674_11440"/>
<keyword evidence="1" id="KW-0805">Transcription regulation</keyword>
<feature type="domain" description="HTH araC/xylS-type" evidence="4">
    <location>
        <begin position="186"/>
        <end position="284"/>
    </location>
</feature>
<dbReference type="InterPro" id="IPR018060">
    <property type="entry name" value="HTH_AraC"/>
</dbReference>
<evidence type="ECO:0000313" key="6">
    <source>
        <dbReference type="Proteomes" id="UP000199306"/>
    </source>
</evidence>
<proteinExistence type="predicted"/>